<feature type="domain" description="Peptidase S9A N-terminal" evidence="1">
    <location>
        <begin position="3"/>
        <end position="164"/>
    </location>
</feature>
<reference evidence="2" key="1">
    <citation type="submission" date="2013-08" db="EMBL/GenBank/DDBJ databases">
        <authorList>
            <person name="Mendez C."/>
            <person name="Richter M."/>
            <person name="Ferrer M."/>
            <person name="Sanchez J."/>
        </authorList>
    </citation>
    <scope>NUCLEOTIDE SEQUENCE</scope>
</reference>
<dbReference type="InterPro" id="IPR023302">
    <property type="entry name" value="Pept_S9A_N"/>
</dbReference>
<gene>
    <name evidence="2" type="ORF">B1B_16197</name>
</gene>
<feature type="non-terminal residue" evidence="2">
    <location>
        <position position="1"/>
    </location>
</feature>
<dbReference type="Pfam" id="PF02897">
    <property type="entry name" value="Peptidase_S9_N"/>
    <property type="match status" value="1"/>
</dbReference>
<dbReference type="GO" id="GO:0004252">
    <property type="term" value="F:serine-type endopeptidase activity"/>
    <property type="evidence" value="ECO:0007669"/>
    <property type="project" value="InterPro"/>
</dbReference>
<sequence>GETHYHRHVFYHRLGSDPSADEEVFGEGRPRTHMPELALSLDGRWLLITVHCSRPACDDELFVLDRTTRELVSLSGPWRARYTAAFRGDEVLLCTNLDAPRGKLVAIDPQCPEPSHWRPVVSEHPQWVMMAARATGKHLWISWLDGATAVVTLHEPDGRLVGRVHWPDL</sequence>
<comment type="caution">
    <text evidence="2">The sequence shown here is derived from an EMBL/GenBank/DDBJ whole genome shotgun (WGS) entry which is preliminary data.</text>
</comment>
<feature type="non-terminal residue" evidence="2">
    <location>
        <position position="169"/>
    </location>
</feature>
<evidence type="ECO:0000259" key="1">
    <source>
        <dbReference type="Pfam" id="PF02897"/>
    </source>
</evidence>
<proteinExistence type="predicted"/>
<dbReference type="Gene3D" id="2.130.10.120">
    <property type="entry name" value="Prolyl oligopeptidase, N-terminal domain"/>
    <property type="match status" value="1"/>
</dbReference>
<dbReference type="InterPro" id="IPR051167">
    <property type="entry name" value="Prolyl_oligopep/macrocyclase"/>
</dbReference>
<dbReference type="GO" id="GO:0070012">
    <property type="term" value="F:oligopeptidase activity"/>
    <property type="evidence" value="ECO:0007669"/>
    <property type="project" value="TreeGrafter"/>
</dbReference>
<dbReference type="PANTHER" id="PTHR42881:SF2">
    <property type="entry name" value="PROLYL ENDOPEPTIDASE"/>
    <property type="match status" value="1"/>
</dbReference>
<organism evidence="2">
    <name type="scientific">mine drainage metagenome</name>
    <dbReference type="NCBI Taxonomy" id="410659"/>
    <lineage>
        <taxon>unclassified sequences</taxon>
        <taxon>metagenomes</taxon>
        <taxon>ecological metagenomes</taxon>
    </lineage>
</organism>
<dbReference type="PANTHER" id="PTHR42881">
    <property type="entry name" value="PROLYL ENDOPEPTIDASE"/>
    <property type="match status" value="1"/>
</dbReference>
<dbReference type="SUPFAM" id="SSF50993">
    <property type="entry name" value="Peptidase/esterase 'gauge' domain"/>
    <property type="match status" value="1"/>
</dbReference>
<name>T1A675_9ZZZZ</name>
<dbReference type="GO" id="GO:0005829">
    <property type="term" value="C:cytosol"/>
    <property type="evidence" value="ECO:0007669"/>
    <property type="project" value="TreeGrafter"/>
</dbReference>
<reference evidence="2" key="2">
    <citation type="journal article" date="2014" name="ISME J.">
        <title>Microbial stratification in low pH oxic and suboxic macroscopic growths along an acid mine drainage.</title>
        <authorList>
            <person name="Mendez-Garcia C."/>
            <person name="Mesa V."/>
            <person name="Sprenger R.R."/>
            <person name="Richter M."/>
            <person name="Diez M.S."/>
            <person name="Solano J."/>
            <person name="Bargiela R."/>
            <person name="Golyshina O.V."/>
            <person name="Manteca A."/>
            <person name="Ramos J.L."/>
            <person name="Gallego J.R."/>
            <person name="Llorente I."/>
            <person name="Martins Dos Santos V.A."/>
            <person name="Jensen O.N."/>
            <person name="Pelaez A.I."/>
            <person name="Sanchez J."/>
            <person name="Ferrer M."/>
        </authorList>
    </citation>
    <scope>NUCLEOTIDE SEQUENCE</scope>
</reference>
<accession>T1A675</accession>
<dbReference type="EMBL" id="AUZY01010770">
    <property type="protein sequence ID" value="EQD37365.1"/>
    <property type="molecule type" value="Genomic_DNA"/>
</dbReference>
<dbReference type="AlphaFoldDB" id="T1A675"/>
<evidence type="ECO:0000313" key="2">
    <source>
        <dbReference type="EMBL" id="EQD37365.1"/>
    </source>
</evidence>
<protein>
    <submittedName>
        <fullName evidence="2">Prolyl oligopeptidase</fullName>
    </submittedName>
</protein>